<protein>
    <submittedName>
        <fullName evidence="2">Uncharacterized protein</fullName>
    </submittedName>
</protein>
<feature type="region of interest" description="Disordered" evidence="1">
    <location>
        <begin position="254"/>
        <end position="302"/>
    </location>
</feature>
<name>A0A6A6H7I8_VIRVR</name>
<feature type="compositionally biased region" description="Polar residues" evidence="1">
    <location>
        <begin position="180"/>
        <end position="193"/>
    </location>
</feature>
<feature type="region of interest" description="Disordered" evidence="1">
    <location>
        <begin position="140"/>
        <end position="165"/>
    </location>
</feature>
<keyword evidence="3" id="KW-1185">Reference proteome</keyword>
<organism evidence="2 3">
    <name type="scientific">Viridothelium virens</name>
    <name type="common">Speckled blister lichen</name>
    <name type="synonym">Trypethelium virens</name>
    <dbReference type="NCBI Taxonomy" id="1048519"/>
    <lineage>
        <taxon>Eukaryota</taxon>
        <taxon>Fungi</taxon>
        <taxon>Dikarya</taxon>
        <taxon>Ascomycota</taxon>
        <taxon>Pezizomycotina</taxon>
        <taxon>Dothideomycetes</taxon>
        <taxon>Dothideomycetes incertae sedis</taxon>
        <taxon>Trypetheliales</taxon>
        <taxon>Trypetheliaceae</taxon>
        <taxon>Viridothelium</taxon>
    </lineage>
</organism>
<gene>
    <name evidence="2" type="ORF">EV356DRAFT_196874</name>
</gene>
<feature type="compositionally biased region" description="Polar residues" evidence="1">
    <location>
        <begin position="278"/>
        <end position="290"/>
    </location>
</feature>
<dbReference type="EMBL" id="ML991804">
    <property type="protein sequence ID" value="KAF2233781.1"/>
    <property type="molecule type" value="Genomic_DNA"/>
</dbReference>
<dbReference type="Proteomes" id="UP000800092">
    <property type="component" value="Unassembled WGS sequence"/>
</dbReference>
<reference evidence="2" key="1">
    <citation type="journal article" date="2020" name="Stud. Mycol.">
        <title>101 Dothideomycetes genomes: a test case for predicting lifestyles and emergence of pathogens.</title>
        <authorList>
            <person name="Haridas S."/>
            <person name="Albert R."/>
            <person name="Binder M."/>
            <person name="Bloem J."/>
            <person name="Labutti K."/>
            <person name="Salamov A."/>
            <person name="Andreopoulos B."/>
            <person name="Baker S."/>
            <person name="Barry K."/>
            <person name="Bills G."/>
            <person name="Bluhm B."/>
            <person name="Cannon C."/>
            <person name="Castanera R."/>
            <person name="Culley D."/>
            <person name="Daum C."/>
            <person name="Ezra D."/>
            <person name="Gonzalez J."/>
            <person name="Henrissat B."/>
            <person name="Kuo A."/>
            <person name="Liang C."/>
            <person name="Lipzen A."/>
            <person name="Lutzoni F."/>
            <person name="Magnuson J."/>
            <person name="Mondo S."/>
            <person name="Nolan M."/>
            <person name="Ohm R."/>
            <person name="Pangilinan J."/>
            <person name="Park H.-J."/>
            <person name="Ramirez L."/>
            <person name="Alfaro M."/>
            <person name="Sun H."/>
            <person name="Tritt A."/>
            <person name="Yoshinaga Y."/>
            <person name="Zwiers L.-H."/>
            <person name="Turgeon B."/>
            <person name="Goodwin S."/>
            <person name="Spatafora J."/>
            <person name="Crous P."/>
            <person name="Grigoriev I."/>
        </authorList>
    </citation>
    <scope>NUCLEOTIDE SEQUENCE</scope>
    <source>
        <strain evidence="2">Tuck. ex Michener</strain>
    </source>
</reference>
<feature type="region of interest" description="Disordered" evidence="1">
    <location>
        <begin position="1"/>
        <end position="58"/>
    </location>
</feature>
<feature type="compositionally biased region" description="Pro residues" evidence="1">
    <location>
        <begin position="23"/>
        <end position="39"/>
    </location>
</feature>
<feature type="region of interest" description="Disordered" evidence="1">
    <location>
        <begin position="179"/>
        <end position="209"/>
    </location>
</feature>
<sequence>MAPTRPNLKITPTPFQPSRLGIPPSPFSPLSPLTPPPRPSQKSHLDFTKPRTHEHTFPPPGKPLQWLWKCHICNHVYPLGATRRCLEDGHRFCSGTTVTRSRRTNGKSKFKRHKPCTSEFDYQGWKRWSAWRREQTGYTITRSGTSTPDSAIAMSPSRSSRSHKDCWNRCDYPSECRWGTESTTASQSSTPVISPQRSSTPTTSPPVSQVTFDTILGHDESNQENDVAPSSQSPTRNALSTEFWQSILSATRGRRATSSGRFEPSPLRLHPIQEDDCGSSNDEATSSAITPDSYLTDEAEEEEEDEAEDAFVDAMDLVIEDGVAEGEYQMPAIPLRRLAPLEEEMDWDEEEVGEKVGVPARCEDVELDLDLNLDPRLRNGGSDWR</sequence>
<feature type="compositionally biased region" description="Low complexity" evidence="1">
    <location>
        <begin position="194"/>
        <end position="209"/>
    </location>
</feature>
<feature type="compositionally biased region" description="Polar residues" evidence="1">
    <location>
        <begin position="140"/>
        <end position="149"/>
    </location>
</feature>
<evidence type="ECO:0000313" key="2">
    <source>
        <dbReference type="EMBL" id="KAF2233781.1"/>
    </source>
</evidence>
<dbReference type="OrthoDB" id="5396104at2759"/>
<dbReference type="AlphaFoldDB" id="A0A6A6H7I8"/>
<feature type="compositionally biased region" description="Basic and acidic residues" evidence="1">
    <location>
        <begin position="43"/>
        <end position="56"/>
    </location>
</feature>
<evidence type="ECO:0000313" key="3">
    <source>
        <dbReference type="Proteomes" id="UP000800092"/>
    </source>
</evidence>
<proteinExistence type="predicted"/>
<accession>A0A6A6H7I8</accession>
<evidence type="ECO:0000256" key="1">
    <source>
        <dbReference type="SAM" id="MobiDB-lite"/>
    </source>
</evidence>